<dbReference type="PROSITE" id="PS00571">
    <property type="entry name" value="AMIDASES"/>
    <property type="match status" value="1"/>
</dbReference>
<reference evidence="8 9" key="1">
    <citation type="journal article" date="2018" name="IMA Fungus">
        <title>IMA Genome-F 9: Draft genome sequence of Annulohypoxylon stygium, Aspergillus mulundensis, Berkeleyomyces basicola (syn. Thielaviopsis basicola), Ceratocystis smalleyi, two Cercospora beticola strains, Coleophoma cylindrospora, Fusarium fracticaudum, Phialophora cf. hyalina, and Morchella septimelata.</title>
        <authorList>
            <person name="Wingfield B.D."/>
            <person name="Bills G.F."/>
            <person name="Dong Y."/>
            <person name="Huang W."/>
            <person name="Nel W.J."/>
            <person name="Swalarsk-Parry B.S."/>
            <person name="Vaghefi N."/>
            <person name="Wilken P.M."/>
            <person name="An Z."/>
            <person name="de Beer Z.W."/>
            <person name="De Vos L."/>
            <person name="Chen L."/>
            <person name="Duong T.A."/>
            <person name="Gao Y."/>
            <person name="Hammerbacher A."/>
            <person name="Kikkert J.R."/>
            <person name="Li Y."/>
            <person name="Li H."/>
            <person name="Li K."/>
            <person name="Li Q."/>
            <person name="Liu X."/>
            <person name="Ma X."/>
            <person name="Naidoo K."/>
            <person name="Pethybridge S.J."/>
            <person name="Sun J."/>
            <person name="Steenkamp E.T."/>
            <person name="van der Nest M.A."/>
            <person name="van Wyk S."/>
            <person name="Wingfield M.J."/>
            <person name="Xiong C."/>
            <person name="Yue Q."/>
            <person name="Zhang X."/>
        </authorList>
    </citation>
    <scope>NUCLEOTIDE SEQUENCE [LARGE SCALE GENOMIC DNA]</scope>
    <source>
        <strain evidence="8 9">BP5796</strain>
    </source>
</reference>
<feature type="binding site" evidence="6">
    <location>
        <position position="233"/>
    </location>
    <ligand>
        <name>substrate</name>
    </ligand>
</feature>
<evidence type="ECO:0000256" key="4">
    <source>
        <dbReference type="ARBA" id="ARBA00022801"/>
    </source>
</evidence>
<evidence type="ECO:0000256" key="5">
    <source>
        <dbReference type="PIRSR" id="PIRSR001221-1"/>
    </source>
</evidence>
<dbReference type="SUPFAM" id="SSF75304">
    <property type="entry name" value="Amidase signature (AS) enzymes"/>
    <property type="match status" value="1"/>
</dbReference>
<dbReference type="InterPro" id="IPR020556">
    <property type="entry name" value="Amidase_CS"/>
</dbReference>
<dbReference type="OrthoDB" id="6428749at2759"/>
<gene>
    <name evidence="8" type="ORF">BP5796_07037</name>
</gene>
<keyword evidence="9" id="KW-1185">Reference proteome</keyword>
<feature type="active site" description="Acyl-ester intermediate" evidence="5">
    <location>
        <position position="257"/>
    </location>
</feature>
<evidence type="ECO:0000313" key="8">
    <source>
        <dbReference type="EMBL" id="RDW73595.1"/>
    </source>
</evidence>
<proteinExistence type="inferred from homology"/>
<evidence type="ECO:0000259" key="7">
    <source>
        <dbReference type="Pfam" id="PF01425"/>
    </source>
</evidence>
<dbReference type="AlphaFoldDB" id="A0A3D8RHR7"/>
<comment type="caution">
    <text evidence="8">The sequence shown here is derived from an EMBL/GenBank/DDBJ whole genome shotgun (WGS) entry which is preliminary data.</text>
</comment>
<dbReference type="PANTHER" id="PTHR46072">
    <property type="entry name" value="AMIDASE-RELATED-RELATED"/>
    <property type="match status" value="1"/>
</dbReference>
<organism evidence="8 9">
    <name type="scientific">Coleophoma crateriformis</name>
    <dbReference type="NCBI Taxonomy" id="565419"/>
    <lineage>
        <taxon>Eukaryota</taxon>
        <taxon>Fungi</taxon>
        <taxon>Dikarya</taxon>
        <taxon>Ascomycota</taxon>
        <taxon>Pezizomycotina</taxon>
        <taxon>Leotiomycetes</taxon>
        <taxon>Helotiales</taxon>
        <taxon>Dermateaceae</taxon>
        <taxon>Coleophoma</taxon>
    </lineage>
</organism>
<evidence type="ECO:0000256" key="1">
    <source>
        <dbReference type="ARBA" id="ARBA00001311"/>
    </source>
</evidence>
<dbReference type="GO" id="GO:0004040">
    <property type="term" value="F:amidase activity"/>
    <property type="evidence" value="ECO:0007669"/>
    <property type="project" value="UniProtKB-EC"/>
</dbReference>
<evidence type="ECO:0000313" key="9">
    <source>
        <dbReference type="Proteomes" id="UP000256328"/>
    </source>
</evidence>
<keyword evidence="4" id="KW-0378">Hydrolase</keyword>
<evidence type="ECO:0000256" key="6">
    <source>
        <dbReference type="PIRSR" id="PIRSR001221-2"/>
    </source>
</evidence>
<evidence type="ECO:0000256" key="2">
    <source>
        <dbReference type="ARBA" id="ARBA00009199"/>
    </source>
</evidence>
<dbReference type="InterPro" id="IPR036928">
    <property type="entry name" value="AS_sf"/>
</dbReference>
<feature type="active site" description="Charge relay system" evidence="5">
    <location>
        <position position="157"/>
    </location>
</feature>
<comment type="similarity">
    <text evidence="2">Belongs to the amidase family.</text>
</comment>
<name>A0A3D8RHR7_9HELO</name>
<evidence type="ECO:0000256" key="3">
    <source>
        <dbReference type="ARBA" id="ARBA00012922"/>
    </source>
</evidence>
<dbReference type="Gene3D" id="3.90.1300.10">
    <property type="entry name" value="Amidase signature (AS) domain"/>
    <property type="match status" value="1"/>
</dbReference>
<dbReference type="Proteomes" id="UP000256328">
    <property type="component" value="Unassembled WGS sequence"/>
</dbReference>
<dbReference type="InterPro" id="IPR023631">
    <property type="entry name" value="Amidase_dom"/>
</dbReference>
<dbReference type="EMBL" id="PDLN01000010">
    <property type="protein sequence ID" value="RDW73595.1"/>
    <property type="molecule type" value="Genomic_DNA"/>
</dbReference>
<dbReference type="Pfam" id="PF01425">
    <property type="entry name" value="Amidase"/>
    <property type="match status" value="1"/>
</dbReference>
<feature type="active site" description="Charge relay system" evidence="5">
    <location>
        <position position="233"/>
    </location>
</feature>
<feature type="binding site" evidence="6">
    <location>
        <begin position="254"/>
        <end position="257"/>
    </location>
    <ligand>
        <name>substrate</name>
    </ligand>
</feature>
<dbReference type="EC" id="3.5.1.4" evidence="3"/>
<accession>A0A3D8RHR7</accession>
<feature type="binding site" evidence="6">
    <location>
        <position position="207"/>
    </location>
    <ligand>
        <name>substrate</name>
    </ligand>
</feature>
<dbReference type="PIRSF" id="PIRSF001221">
    <property type="entry name" value="Amidase_fungi"/>
    <property type="match status" value="1"/>
</dbReference>
<sequence>MSDPVATSAVVAESTASLPSGSWRSRVAAKKAQNKAAIPSAWLIPPSVMAAAPFSRSADLTKTNIVLECGILSASELEITEKYNARELLQNMATGNMTSSAVTLAFSKRAAVAQQLLSCLTETLFDEAQDRAAFLDAYLKREGRVLGPLHGLPISVKDSFDIAGVQSTLGYVSFLDHPTPSTNAALCDILLELGAVLYVKTNIPQTLMTADSENILFGRTLNPRNVALTAGGSSGGEGSLIAFRGSILGVGTDIAGSIRIPALCCGVYGFKPSTDRVPYGGQTSPALHGSPGIIPAAGPLATTLGDIELFIKAVIGAKPWVRDASAHAVPWRELSLSSSPSIKPILTIGIFPEDPLLPWHPPVRRALDGAVAALAAAGHTLVPLNNSPITSTSSAWTQALEFFSLDPSNTAIQHILDGGEPMITTVAQAHAHTQSMGPPRQASILDLAAMNVDRAKYQNAWGKSWSENQLDVLIGPGAQHTATKLDTYGLPGYTVIWNLLDYPACIIPYSATSKELDPDATGYPITAPDPPYDPVAFDGAPCAIQVVAPRFHDEECLRAARIIDEVLKG</sequence>
<protein>
    <recommendedName>
        <fullName evidence="3">amidase</fullName>
        <ecNumber evidence="3">3.5.1.4</ecNumber>
    </recommendedName>
</protein>
<comment type="catalytic activity">
    <reaction evidence="1">
        <text>a monocarboxylic acid amide + H2O = a monocarboxylate + NH4(+)</text>
        <dbReference type="Rhea" id="RHEA:12020"/>
        <dbReference type="ChEBI" id="CHEBI:15377"/>
        <dbReference type="ChEBI" id="CHEBI:28938"/>
        <dbReference type="ChEBI" id="CHEBI:35757"/>
        <dbReference type="ChEBI" id="CHEBI:83628"/>
        <dbReference type="EC" id="3.5.1.4"/>
    </reaction>
</comment>
<dbReference type="PANTHER" id="PTHR46072:SF3">
    <property type="entry name" value="AMIDASE"/>
    <property type="match status" value="1"/>
</dbReference>
<feature type="domain" description="Amidase" evidence="7">
    <location>
        <begin position="102"/>
        <end position="557"/>
    </location>
</feature>